<dbReference type="STRING" id="1796616.A4V09_01795"/>
<sequence length="77" mass="8853">MEYVDNEMVVMETPVVTNFFLAEGEKYGFGLLEKNLDYVQFYVVFVDEILPDPRTGKKSLILQKGETWQDEKSVIAG</sequence>
<proteinExistence type="predicted"/>
<dbReference type="EMBL" id="CP015405">
    <property type="protein sequence ID" value="ANU74603.1"/>
    <property type="molecule type" value="Genomic_DNA"/>
</dbReference>
<accession>A0A1C7I6Y4</accession>
<evidence type="ECO:0000313" key="2">
    <source>
        <dbReference type="Proteomes" id="UP000092574"/>
    </source>
</evidence>
<gene>
    <name evidence="1" type="ORF">A4V09_01795</name>
</gene>
<evidence type="ECO:0000313" key="1">
    <source>
        <dbReference type="EMBL" id="ANU74603.1"/>
    </source>
</evidence>
<organism evidence="1 2">
    <name type="scientific">Blautia pseudococcoides</name>
    <dbReference type="NCBI Taxonomy" id="1796616"/>
    <lineage>
        <taxon>Bacteria</taxon>
        <taxon>Bacillati</taxon>
        <taxon>Bacillota</taxon>
        <taxon>Clostridia</taxon>
        <taxon>Lachnospirales</taxon>
        <taxon>Lachnospiraceae</taxon>
        <taxon>Blautia</taxon>
    </lineage>
</organism>
<dbReference type="KEGG" id="byl:A4V09_01795"/>
<keyword evidence="2" id="KW-1185">Reference proteome</keyword>
<dbReference type="Proteomes" id="UP000092574">
    <property type="component" value="Chromosome"/>
</dbReference>
<reference evidence="1" key="1">
    <citation type="submission" date="2017-04" db="EMBL/GenBank/DDBJ databases">
        <title>Complete Genome Sequences of Twelve Strains of a Stable Defined Moderately Diverse Mouse Microbiota 2 (sDMDMm2).</title>
        <authorList>
            <person name="Uchimura Y."/>
            <person name="Wyss M."/>
            <person name="Brugiroux S."/>
            <person name="Limenitakis J.P."/>
            <person name="Stecher B."/>
            <person name="McCoy K.D."/>
            <person name="Macpherson A.J."/>
        </authorList>
    </citation>
    <scope>NUCLEOTIDE SEQUENCE</scope>
    <source>
        <strain evidence="1">YL58</strain>
    </source>
</reference>
<dbReference type="RefSeq" id="WP_065540832.1">
    <property type="nucleotide sequence ID" value="NZ_CP015405.2"/>
</dbReference>
<name>A0A1C7I6Y4_9FIRM</name>
<protein>
    <submittedName>
        <fullName evidence="1">Uncharacterized protein</fullName>
    </submittedName>
</protein>
<dbReference type="AlphaFoldDB" id="A0A1C7I6Y4"/>